<evidence type="ECO:0000256" key="6">
    <source>
        <dbReference type="ARBA" id="ARBA00023295"/>
    </source>
</evidence>
<keyword evidence="4" id="KW-0963">Cytoplasm</keyword>
<dbReference type="Pfam" id="PF03644">
    <property type="entry name" value="Glyco_hydro_85"/>
    <property type="match status" value="1"/>
</dbReference>
<dbReference type="EMBL" id="MU826835">
    <property type="protein sequence ID" value="KAJ7372645.1"/>
    <property type="molecule type" value="Genomic_DNA"/>
</dbReference>
<dbReference type="GO" id="GO:0033925">
    <property type="term" value="F:mannosyl-glycoprotein endo-beta-N-acetylglucosaminidase activity"/>
    <property type="evidence" value="ECO:0007669"/>
    <property type="project" value="UniProtKB-EC"/>
</dbReference>
<comment type="catalytic activity">
    <reaction evidence="7">
        <text>an N(4)-(oligosaccharide-(1-&gt;3)-[oligosaccharide-(1-&gt;6)]-beta-D-Man-(1-&gt;4)-beta-D-GlcNAc-(1-&gt;4)-alpha-D-GlcNAc)-L-asparaginyl-[protein] + H2O = an oligosaccharide-(1-&gt;3)-[oligosaccharide-(1-&gt;6)]-beta-D-Man-(1-&gt;4)-D-GlcNAc + N(4)-(N-acetyl-beta-D-glucosaminyl)-L-asparaginyl-[protein]</text>
        <dbReference type="Rhea" id="RHEA:73067"/>
        <dbReference type="Rhea" id="RHEA-COMP:12603"/>
        <dbReference type="Rhea" id="RHEA-COMP:18176"/>
        <dbReference type="ChEBI" id="CHEBI:15377"/>
        <dbReference type="ChEBI" id="CHEBI:132248"/>
        <dbReference type="ChEBI" id="CHEBI:192714"/>
        <dbReference type="ChEBI" id="CHEBI:192715"/>
        <dbReference type="EC" id="3.2.1.96"/>
    </reaction>
</comment>
<dbReference type="InterPro" id="IPR005201">
    <property type="entry name" value="TIM_ENGase"/>
</dbReference>
<dbReference type="Gene3D" id="3.20.20.80">
    <property type="entry name" value="Glycosidases"/>
    <property type="match status" value="1"/>
</dbReference>
<evidence type="ECO:0000256" key="4">
    <source>
        <dbReference type="ARBA" id="ARBA00022490"/>
    </source>
</evidence>
<gene>
    <name evidence="13" type="ORF">OS493_017917</name>
</gene>
<evidence type="ECO:0000256" key="11">
    <source>
        <dbReference type="SAM" id="Phobius"/>
    </source>
</evidence>
<dbReference type="PANTHER" id="PTHR13246:SF1">
    <property type="entry name" value="CYTOSOLIC ENDO-BETA-N-ACETYLGLUCOSAMINIDASE"/>
    <property type="match status" value="1"/>
</dbReference>
<reference evidence="13" key="1">
    <citation type="submission" date="2023-01" db="EMBL/GenBank/DDBJ databases">
        <title>Genome assembly of the deep-sea coral Lophelia pertusa.</title>
        <authorList>
            <person name="Herrera S."/>
            <person name="Cordes E."/>
        </authorList>
    </citation>
    <scope>NUCLEOTIDE SEQUENCE</scope>
    <source>
        <strain evidence="13">USNM1676648</strain>
        <tissue evidence="13">Polyp</tissue>
    </source>
</reference>
<dbReference type="GO" id="GO:0005829">
    <property type="term" value="C:cytosol"/>
    <property type="evidence" value="ECO:0007669"/>
    <property type="project" value="UniProtKB-SubCell"/>
</dbReference>
<dbReference type="FunFam" id="3.20.20.80:FF:000043">
    <property type="entry name" value="cytosolic endo-beta-N-acetylglucosaminidase"/>
    <property type="match status" value="1"/>
</dbReference>
<comment type="function">
    <text evidence="8">Endoglycosidase that releases N-glycans from glycoproteins by cleaving the beta-1,4-glycosidic bond in the N,N'-diacetylchitobiose core. Involved in the processing of free oligosaccharides in the cytosol.</text>
</comment>
<sequence length="528" mass="59575">MADDSLLLFFWTGLAVLFGIFVLWKYLRPRNANHQIISTGQASENVKKARVKYFTSNAEVATDYAEHVAAASTDSDTKLENVFEEETSIEEKNSETGAARLDTEALEPSVQYTKLIEGPSKMNKNGASQVENSSYDAETDTPVTRPLKTLEEVLSWRQGFDFFNVATVPLIEQCRKMEKRPRTLVCHDMKGGYIEDRFVQGYRSCDCYVIYHWQLIDIFVYFSHHFVTIPPPCWTNAAHTHGVPVLGTLITESDDGVTKCSKFLEDTTSWETLVNQLVDIAEYYGFDGWLLNIENPIQPVQANNLEEFVKHLTSEMHQRIPNSLVIWYDSVTYKGDLAWQDELNANNRIFFDACDGIFLNYNWSEAHLMRSVGAAGRDRQTDVYVGVDVFGRGCFGGGGYNSKVAFKAIREESYQRHCLLQGGSWRLKELQILLQPRQKAPFVTSTCRGYGKTASIDGKVVLSEPWTNLSAQQYQPTFNNTFFNLGTKGGLIITAVEYTMDEAYNGGGCQLITGRVNSSQEMSKGVVR</sequence>
<evidence type="ECO:0000256" key="10">
    <source>
        <dbReference type="SAM" id="MobiDB-lite"/>
    </source>
</evidence>
<dbReference type="Gene3D" id="2.60.120.260">
    <property type="entry name" value="Galactose-binding domain-like"/>
    <property type="match status" value="1"/>
</dbReference>
<evidence type="ECO:0000256" key="8">
    <source>
        <dbReference type="ARBA" id="ARBA00054935"/>
    </source>
</evidence>
<feature type="domain" description="Cytosolic endo-beta-N-acetylglucosaminidase TIM barrel" evidence="12">
    <location>
        <begin position="194"/>
        <end position="413"/>
    </location>
</feature>
<evidence type="ECO:0000259" key="12">
    <source>
        <dbReference type="Pfam" id="PF03644"/>
    </source>
</evidence>
<dbReference type="InterPro" id="IPR032979">
    <property type="entry name" value="ENGase"/>
</dbReference>
<accession>A0A9X0CR61</accession>
<dbReference type="CDD" id="cd06547">
    <property type="entry name" value="GH85_ENGase"/>
    <property type="match status" value="1"/>
</dbReference>
<keyword evidence="14" id="KW-1185">Reference proteome</keyword>
<evidence type="ECO:0000256" key="3">
    <source>
        <dbReference type="ARBA" id="ARBA00012566"/>
    </source>
</evidence>
<feature type="transmembrane region" description="Helical" evidence="11">
    <location>
        <begin position="6"/>
        <end position="27"/>
    </location>
</feature>
<dbReference type="Proteomes" id="UP001163046">
    <property type="component" value="Unassembled WGS sequence"/>
</dbReference>
<evidence type="ECO:0000256" key="1">
    <source>
        <dbReference type="ARBA" id="ARBA00004514"/>
    </source>
</evidence>
<dbReference type="OrthoDB" id="284473at2759"/>
<evidence type="ECO:0000256" key="9">
    <source>
        <dbReference type="ARBA" id="ARBA00072457"/>
    </source>
</evidence>
<dbReference type="EC" id="3.2.1.96" evidence="3"/>
<proteinExistence type="inferred from homology"/>
<evidence type="ECO:0000313" key="13">
    <source>
        <dbReference type="EMBL" id="KAJ7372645.1"/>
    </source>
</evidence>
<evidence type="ECO:0000256" key="5">
    <source>
        <dbReference type="ARBA" id="ARBA00022801"/>
    </source>
</evidence>
<evidence type="ECO:0000256" key="2">
    <source>
        <dbReference type="ARBA" id="ARBA00007849"/>
    </source>
</evidence>
<keyword evidence="11" id="KW-0812">Transmembrane</keyword>
<evidence type="ECO:0000313" key="14">
    <source>
        <dbReference type="Proteomes" id="UP001163046"/>
    </source>
</evidence>
<comment type="similarity">
    <text evidence="2">Belongs to the glycosyl hydrolase 85 family.</text>
</comment>
<comment type="subcellular location">
    <subcellularLocation>
        <location evidence="1">Cytoplasm</location>
        <location evidence="1">Cytosol</location>
    </subcellularLocation>
</comment>
<feature type="region of interest" description="Disordered" evidence="10">
    <location>
        <begin position="121"/>
        <end position="141"/>
    </location>
</feature>
<keyword evidence="11" id="KW-1133">Transmembrane helix</keyword>
<comment type="caution">
    <text evidence="13">The sequence shown here is derived from an EMBL/GenBank/DDBJ whole genome shotgun (WGS) entry which is preliminary data.</text>
</comment>
<evidence type="ECO:0000256" key="7">
    <source>
        <dbReference type="ARBA" id="ARBA00034414"/>
    </source>
</evidence>
<keyword evidence="6" id="KW-0326">Glycosidase</keyword>
<keyword evidence="5" id="KW-0378">Hydrolase</keyword>
<organism evidence="13 14">
    <name type="scientific">Desmophyllum pertusum</name>
    <dbReference type="NCBI Taxonomy" id="174260"/>
    <lineage>
        <taxon>Eukaryota</taxon>
        <taxon>Metazoa</taxon>
        <taxon>Cnidaria</taxon>
        <taxon>Anthozoa</taxon>
        <taxon>Hexacorallia</taxon>
        <taxon>Scleractinia</taxon>
        <taxon>Caryophylliina</taxon>
        <taxon>Caryophylliidae</taxon>
        <taxon>Desmophyllum</taxon>
    </lineage>
</organism>
<dbReference type="InterPro" id="IPR017853">
    <property type="entry name" value="GH"/>
</dbReference>
<name>A0A9X0CR61_9CNID</name>
<dbReference type="PANTHER" id="PTHR13246">
    <property type="entry name" value="ENDO BETA N-ACETYLGLUCOSAMINIDASE"/>
    <property type="match status" value="1"/>
</dbReference>
<keyword evidence="11" id="KW-0472">Membrane</keyword>
<dbReference type="AlphaFoldDB" id="A0A9X0CR61"/>
<dbReference type="SUPFAM" id="SSF51445">
    <property type="entry name" value="(Trans)glycosidases"/>
    <property type="match status" value="1"/>
</dbReference>
<feature type="compositionally biased region" description="Polar residues" evidence="10">
    <location>
        <begin position="122"/>
        <end position="136"/>
    </location>
</feature>
<protein>
    <recommendedName>
        <fullName evidence="9">Cytosolic endo-beta-N-acetylglucosaminidase</fullName>
        <ecNumber evidence="3">3.2.1.96</ecNumber>
    </recommendedName>
</protein>